<evidence type="ECO:0008006" key="3">
    <source>
        <dbReference type="Google" id="ProtNLM"/>
    </source>
</evidence>
<dbReference type="EMBL" id="JARVII010000041">
    <property type="protein sequence ID" value="MDG9700536.1"/>
    <property type="molecule type" value="Genomic_DNA"/>
</dbReference>
<evidence type="ECO:0000313" key="2">
    <source>
        <dbReference type="Proteomes" id="UP001237156"/>
    </source>
</evidence>
<sequence>MKRTDQYTEEALKAIARIAIIDSRRSRFIEFASTSKGIEKWLKDLDHFENYINMRKAISFQDSRQVFGFVKNNFCADDSGFAISTQSEYRRGVFGRMDNIISDLLGSGNGSFLLINKKQQFCLYLGEDVRSNFIWMTRI</sequence>
<organism evidence="1 2">
    <name type="scientific">Ottowia cancrivicina</name>
    <dbReference type="NCBI Taxonomy" id="3040346"/>
    <lineage>
        <taxon>Bacteria</taxon>
        <taxon>Pseudomonadati</taxon>
        <taxon>Pseudomonadota</taxon>
        <taxon>Betaproteobacteria</taxon>
        <taxon>Burkholderiales</taxon>
        <taxon>Comamonadaceae</taxon>
        <taxon>Ottowia</taxon>
    </lineage>
</organism>
<protein>
    <recommendedName>
        <fullName evidence="3">PH domain-containing protein</fullName>
    </recommendedName>
</protein>
<evidence type="ECO:0000313" key="1">
    <source>
        <dbReference type="EMBL" id="MDG9700536.1"/>
    </source>
</evidence>
<keyword evidence="2" id="KW-1185">Reference proteome</keyword>
<name>A0AAW6RPV9_9BURK</name>
<accession>A0AAW6RPV9</accession>
<comment type="caution">
    <text evidence="1">The sequence shown here is derived from an EMBL/GenBank/DDBJ whole genome shotgun (WGS) entry which is preliminary data.</text>
</comment>
<gene>
    <name evidence="1" type="ORF">QB898_12620</name>
</gene>
<dbReference type="RefSeq" id="WP_279525231.1">
    <property type="nucleotide sequence ID" value="NZ_JARVII010000041.1"/>
</dbReference>
<proteinExistence type="predicted"/>
<dbReference type="Proteomes" id="UP001237156">
    <property type="component" value="Unassembled WGS sequence"/>
</dbReference>
<reference evidence="1 2" key="1">
    <citation type="submission" date="2023-04" db="EMBL/GenBank/DDBJ databases">
        <title>Ottowia paracancer sp. nov., isolated from human stomach.</title>
        <authorList>
            <person name="Song Y."/>
        </authorList>
    </citation>
    <scope>NUCLEOTIDE SEQUENCE [LARGE SCALE GENOMIC DNA]</scope>
    <source>
        <strain evidence="1 2">10c7w1</strain>
    </source>
</reference>
<dbReference type="AlphaFoldDB" id="A0AAW6RPV9"/>